<sequence length="427" mass="49240">MINRKIAPEIKDATEFDITLKPYEKVTLDNGIPVYIIKSDEQDTLQLELVFPGGSWYETENLVASATNFLMKNGSSKHSALEINESIDYYGAYLNRNSHHEYATYTLHCLTKHFEALVPVLQEVIQEPAFPEEELAIFRQNMKQRLAVNLQKCDFVANRHIDKYLFGEFHPYGRVSSMDAYDALQTPILQAFYKQHYTYNNCKIFVAGHLPANLIDLLNQAFGKEKWNGESSIIRPEMPVLAAEEKKFRIFNDENGVQGAVRVARPFPNRYHPDFPKMLVLNTILGGYFGSRLMSNIREEKGYTYGIHSQLYNFRQASALNIQTEAGRDVCEATIEEIYKELRTLQKEAVPEDELHLVRNFMIGSILGDLDGAFEVIQRWKNLILNGLDENYFYNNINVIKTITAEELQELAQEYLTPEDFYELVVI</sequence>
<protein>
    <submittedName>
        <fullName evidence="3">Predicted Zn-dependent peptidase</fullName>
    </submittedName>
</protein>
<evidence type="ECO:0000313" key="4">
    <source>
        <dbReference type="Proteomes" id="UP000199045"/>
    </source>
</evidence>
<dbReference type="GO" id="GO:0046872">
    <property type="term" value="F:metal ion binding"/>
    <property type="evidence" value="ECO:0007669"/>
    <property type="project" value="InterPro"/>
</dbReference>
<dbReference type="PANTHER" id="PTHR11851">
    <property type="entry name" value="METALLOPROTEASE"/>
    <property type="match status" value="1"/>
</dbReference>
<dbReference type="SUPFAM" id="SSF63411">
    <property type="entry name" value="LuxS/MPP-like metallohydrolase"/>
    <property type="match status" value="2"/>
</dbReference>
<feature type="domain" description="Peptidase M16 C-terminal" evidence="2">
    <location>
        <begin position="189"/>
        <end position="360"/>
    </location>
</feature>
<dbReference type="InterPro" id="IPR011765">
    <property type="entry name" value="Pept_M16_N"/>
</dbReference>
<dbReference type="PANTHER" id="PTHR11851:SF224">
    <property type="entry name" value="PROCESSING PROTEASE"/>
    <property type="match status" value="1"/>
</dbReference>
<reference evidence="3 4" key="1">
    <citation type="submission" date="2016-10" db="EMBL/GenBank/DDBJ databases">
        <authorList>
            <person name="de Groot N.N."/>
        </authorList>
    </citation>
    <scope>NUCLEOTIDE SEQUENCE [LARGE SCALE GENOMIC DNA]</scope>
    <source>
        <strain evidence="3 4">DSM 527</strain>
    </source>
</reference>
<dbReference type="InterPro" id="IPR050361">
    <property type="entry name" value="MPP/UQCRC_Complex"/>
</dbReference>
<evidence type="ECO:0000313" key="3">
    <source>
        <dbReference type="EMBL" id="SDF22763.1"/>
    </source>
</evidence>
<proteinExistence type="predicted"/>
<evidence type="ECO:0000259" key="2">
    <source>
        <dbReference type="Pfam" id="PF05193"/>
    </source>
</evidence>
<dbReference type="STRING" id="104663.SAMN04488121_1011190"/>
<dbReference type="Pfam" id="PF05193">
    <property type="entry name" value="Peptidase_M16_C"/>
    <property type="match status" value="1"/>
</dbReference>
<accession>A0A1G7JD02</accession>
<name>A0A1G7JD02_CHIFI</name>
<gene>
    <name evidence="3" type="ORF">SAMN04488121_1011190</name>
</gene>
<dbReference type="OrthoDB" id="9811314at2"/>
<evidence type="ECO:0000259" key="1">
    <source>
        <dbReference type="Pfam" id="PF00675"/>
    </source>
</evidence>
<feature type="domain" description="Peptidase M16 N-terminal" evidence="1">
    <location>
        <begin position="37"/>
        <end position="156"/>
    </location>
</feature>
<dbReference type="EMBL" id="FNBN01000001">
    <property type="protein sequence ID" value="SDF22763.1"/>
    <property type="molecule type" value="Genomic_DNA"/>
</dbReference>
<dbReference type="InterPro" id="IPR007863">
    <property type="entry name" value="Peptidase_M16_C"/>
</dbReference>
<dbReference type="Pfam" id="PF00675">
    <property type="entry name" value="Peptidase_M16"/>
    <property type="match status" value="1"/>
</dbReference>
<dbReference type="AlphaFoldDB" id="A0A1G7JD02"/>
<dbReference type="Proteomes" id="UP000199045">
    <property type="component" value="Unassembled WGS sequence"/>
</dbReference>
<dbReference type="Gene3D" id="3.30.830.10">
    <property type="entry name" value="Metalloenzyme, LuxS/M16 peptidase-like"/>
    <property type="match status" value="2"/>
</dbReference>
<dbReference type="RefSeq" id="WP_089829447.1">
    <property type="nucleotide sequence ID" value="NZ_FNBN01000001.1"/>
</dbReference>
<organism evidence="3 4">
    <name type="scientific">Chitinophaga filiformis</name>
    <name type="common">Myxococcus filiformis</name>
    <name type="synonym">Flexibacter filiformis</name>
    <dbReference type="NCBI Taxonomy" id="104663"/>
    <lineage>
        <taxon>Bacteria</taxon>
        <taxon>Pseudomonadati</taxon>
        <taxon>Bacteroidota</taxon>
        <taxon>Chitinophagia</taxon>
        <taxon>Chitinophagales</taxon>
        <taxon>Chitinophagaceae</taxon>
        <taxon>Chitinophaga</taxon>
    </lineage>
</organism>
<dbReference type="InterPro" id="IPR011249">
    <property type="entry name" value="Metalloenz_LuxS/M16"/>
</dbReference>